<feature type="compositionally biased region" description="Polar residues" evidence="5">
    <location>
        <begin position="70"/>
        <end position="83"/>
    </location>
</feature>
<dbReference type="PANTHER" id="PTHR12911">
    <property type="entry name" value="SAD1/UNC-84-LIKE PROTEIN-RELATED"/>
    <property type="match status" value="1"/>
</dbReference>
<comment type="subcellular location">
    <subcellularLocation>
        <location evidence="1">Membrane</location>
    </subcellularLocation>
</comment>
<feature type="compositionally biased region" description="Basic and acidic residues" evidence="5">
    <location>
        <begin position="260"/>
        <end position="270"/>
    </location>
</feature>
<feature type="region of interest" description="Disordered" evidence="5">
    <location>
        <begin position="718"/>
        <end position="741"/>
    </location>
</feature>
<protein>
    <submittedName>
        <fullName evidence="7">Spindle pole body-associated protein sad1</fullName>
    </submittedName>
</protein>
<dbReference type="PROSITE" id="PS51469">
    <property type="entry name" value="SUN"/>
    <property type="match status" value="1"/>
</dbReference>
<keyword evidence="2" id="KW-0812">Transmembrane</keyword>
<dbReference type="Proteomes" id="UP000562929">
    <property type="component" value="Unassembled WGS sequence"/>
</dbReference>
<accession>A0A8H4VBP8</accession>
<feature type="region of interest" description="Disordered" evidence="5">
    <location>
        <begin position="1"/>
        <end position="278"/>
    </location>
</feature>
<dbReference type="InterPro" id="IPR012919">
    <property type="entry name" value="SUN_dom"/>
</dbReference>
<evidence type="ECO:0000259" key="6">
    <source>
        <dbReference type="PROSITE" id="PS51469"/>
    </source>
</evidence>
<dbReference type="AlphaFoldDB" id="A0A8H4VBP8"/>
<dbReference type="GO" id="GO:0043495">
    <property type="term" value="F:protein-membrane adaptor activity"/>
    <property type="evidence" value="ECO:0007669"/>
    <property type="project" value="TreeGrafter"/>
</dbReference>
<dbReference type="InterPro" id="IPR045119">
    <property type="entry name" value="SUN1-5"/>
</dbReference>
<keyword evidence="4" id="KW-0472">Membrane</keyword>
<proteinExistence type="predicted"/>
<comment type="caution">
    <text evidence="7">The sequence shown here is derived from an EMBL/GenBank/DDBJ whole genome shotgun (WGS) entry which is preliminary data.</text>
</comment>
<dbReference type="EMBL" id="JAACLJ010000007">
    <property type="protein sequence ID" value="KAF4583179.1"/>
    <property type="molecule type" value="Genomic_DNA"/>
</dbReference>
<reference evidence="7 8" key="1">
    <citation type="journal article" date="2020" name="G3 (Bethesda)">
        <title>Genetic Underpinnings of Host Manipulation by Ophiocordyceps as Revealed by Comparative Transcriptomics.</title>
        <authorList>
            <person name="Will I."/>
            <person name="Das B."/>
            <person name="Trinh T."/>
            <person name="Brachmann A."/>
            <person name="Ohm R.A."/>
            <person name="de Bekker C."/>
        </authorList>
    </citation>
    <scope>NUCLEOTIDE SEQUENCE [LARGE SCALE GENOMIC DNA]</scope>
    <source>
        <strain evidence="7 8">EC05</strain>
    </source>
</reference>
<evidence type="ECO:0000256" key="4">
    <source>
        <dbReference type="ARBA" id="ARBA00023136"/>
    </source>
</evidence>
<dbReference type="GO" id="GO:0034993">
    <property type="term" value="C:meiotic nuclear membrane microtubule tethering complex"/>
    <property type="evidence" value="ECO:0007669"/>
    <property type="project" value="TreeGrafter"/>
</dbReference>
<dbReference type="OrthoDB" id="342281at2759"/>
<gene>
    <name evidence="7" type="ORF">GQ602_006323</name>
</gene>
<sequence>MPPKTSAQRWPRMASGDSQTPTPSRGGLAAFQKLNLPPLEGTPSSRRQYSYGAAAEPQPARPGRGLQRGQELNLSNAIRSALSTHADDELRDEELSTLSQDINPDETEPAGVSGATARQKPTTRTSRHGSPDSSESFGRPSQIDNEAEDSRSFGVESDYYGNATIRSSPAEKRSSNRLRTAPGAAKGQADSSTDVRRRGKGPSKLRTAQSHAVASERDGSATANPDDTRPRTRSRTQALSARVRNPRAGFLYQAESSDSSEAHGSGRDDGAPDNCSRSGRWLSGATASNFMSNFSLRGSGDATPVAGPRQGDRWWQHFTDKLHIYLQTVVTLLCDAWQWMAALSKSTIWADARLLLAHATRLLPGILMAVLVLVSALVLSAGWRGDPNNSDLWESTSGGTSWYSPTGMTHKLGAYLGSLHWPSHSRWDDLDDLWSMDDWQRSSVEEHVRKIERAFRSLKEASKLHELSLKKLESVVPRVVHMELRDGKPVVASAFWHALRDLIHEDGTMMTFDEDKQGAYTVSSERQWRALASRLTTDGSLARQIDSSVGQAESRLEGKLTHWEAWIRENDAKRRERSDLDRVESAAQQHKWEKHVVDMLEERIRDYERRNVFVSRDEYLSHVQREAASHGFAGELDQLQPQLEKMVRESIRLAAAETPQGMSRNDVTALVNGLVRKAFSDVNLEALANGKIHHHWQTELSRHVNYFSLKAGARVDRHRSSPDFGAVSDEAGHRVSLPPTKALEPWHDDGDCWCAAHSRDRQAQKAHGARLAVLLAHRIIPQHLVIEHIPPSATTDADARPREVELWAAIEDDETRDRLGDFAAAHFPPVDDQDIPSDLRSGFVKIAHTVYRSDDVHGGVHVHRLSHELVDLGAVTDHVVVRAVSNHGAADYTCFYRLRLFGRNVDADVVETEWT</sequence>
<evidence type="ECO:0000256" key="3">
    <source>
        <dbReference type="ARBA" id="ARBA00022989"/>
    </source>
</evidence>
<evidence type="ECO:0000256" key="1">
    <source>
        <dbReference type="ARBA" id="ARBA00004370"/>
    </source>
</evidence>
<dbReference type="Gene3D" id="2.60.120.260">
    <property type="entry name" value="Galactose-binding domain-like"/>
    <property type="match status" value="1"/>
</dbReference>
<keyword evidence="3" id="KW-1133">Transmembrane helix</keyword>
<organism evidence="7 8">
    <name type="scientific">Ophiocordyceps camponoti-floridani</name>
    <dbReference type="NCBI Taxonomy" id="2030778"/>
    <lineage>
        <taxon>Eukaryota</taxon>
        <taxon>Fungi</taxon>
        <taxon>Dikarya</taxon>
        <taxon>Ascomycota</taxon>
        <taxon>Pezizomycotina</taxon>
        <taxon>Sordariomycetes</taxon>
        <taxon>Hypocreomycetidae</taxon>
        <taxon>Hypocreales</taxon>
        <taxon>Ophiocordycipitaceae</taxon>
        <taxon>Ophiocordyceps</taxon>
    </lineage>
</organism>
<evidence type="ECO:0000313" key="7">
    <source>
        <dbReference type="EMBL" id="KAF4583179.1"/>
    </source>
</evidence>
<feature type="domain" description="SUN" evidence="6">
    <location>
        <begin position="695"/>
        <end position="905"/>
    </location>
</feature>
<name>A0A8H4VBP8_9HYPO</name>
<dbReference type="PANTHER" id="PTHR12911:SF8">
    <property type="entry name" value="KLAROID PROTEIN-RELATED"/>
    <property type="match status" value="1"/>
</dbReference>
<evidence type="ECO:0000313" key="8">
    <source>
        <dbReference type="Proteomes" id="UP000562929"/>
    </source>
</evidence>
<evidence type="ECO:0000256" key="2">
    <source>
        <dbReference type="ARBA" id="ARBA00022692"/>
    </source>
</evidence>
<keyword evidence="8" id="KW-1185">Reference proteome</keyword>
<evidence type="ECO:0000256" key="5">
    <source>
        <dbReference type="SAM" id="MobiDB-lite"/>
    </source>
</evidence>